<dbReference type="Gene3D" id="3.90.120.10">
    <property type="entry name" value="DNA Methylase, subunit A, domain 2"/>
    <property type="match status" value="1"/>
</dbReference>
<evidence type="ECO:0000256" key="4">
    <source>
        <dbReference type="ARBA" id="ARBA00022691"/>
    </source>
</evidence>
<dbReference type="PANTHER" id="PTHR46098">
    <property type="entry name" value="TRNA (CYTOSINE(38)-C(5))-METHYLTRANSFERASE"/>
    <property type="match status" value="1"/>
</dbReference>
<dbReference type="InterPro" id="IPR031303">
    <property type="entry name" value="C5_meth_CS"/>
</dbReference>
<keyword evidence="5" id="KW-0680">Restriction system</keyword>
<dbReference type="InterPro" id="IPR029063">
    <property type="entry name" value="SAM-dependent_MTases_sf"/>
</dbReference>
<dbReference type="Proteomes" id="UP000284902">
    <property type="component" value="Unassembled WGS sequence"/>
</dbReference>
<evidence type="ECO:0000256" key="2">
    <source>
        <dbReference type="ARBA" id="ARBA00022603"/>
    </source>
</evidence>
<evidence type="ECO:0000313" key="8">
    <source>
        <dbReference type="Proteomes" id="UP000284902"/>
    </source>
</evidence>
<dbReference type="InterPro" id="IPR050750">
    <property type="entry name" value="C5-MTase"/>
</dbReference>
<reference evidence="7 8" key="1">
    <citation type="submission" date="2018-08" db="EMBL/GenBank/DDBJ databases">
        <title>A genome reference for cultivated species of the human gut microbiota.</title>
        <authorList>
            <person name="Zou Y."/>
            <person name="Xue W."/>
            <person name="Luo G."/>
        </authorList>
    </citation>
    <scope>NUCLEOTIDE SEQUENCE [LARGE SCALE GENOMIC DNA]</scope>
    <source>
        <strain evidence="7 8">AM25-1LB</strain>
    </source>
</reference>
<dbReference type="EC" id="2.1.1.37" evidence="1"/>
<dbReference type="AlphaFoldDB" id="A0A414P2Q1"/>
<dbReference type="GO" id="GO:0009307">
    <property type="term" value="P:DNA restriction-modification system"/>
    <property type="evidence" value="ECO:0007669"/>
    <property type="project" value="UniProtKB-KW"/>
</dbReference>
<dbReference type="EMBL" id="QRHG01000027">
    <property type="protein sequence ID" value="RHF58909.1"/>
    <property type="molecule type" value="Genomic_DNA"/>
</dbReference>
<evidence type="ECO:0000256" key="6">
    <source>
        <dbReference type="PROSITE-ProRule" id="PRU01016"/>
    </source>
</evidence>
<organism evidence="7 8">
    <name type="scientific">[Ruminococcus] lactaris</name>
    <dbReference type="NCBI Taxonomy" id="46228"/>
    <lineage>
        <taxon>Bacteria</taxon>
        <taxon>Bacillati</taxon>
        <taxon>Bacillota</taxon>
        <taxon>Clostridia</taxon>
        <taxon>Lachnospirales</taxon>
        <taxon>Lachnospiraceae</taxon>
        <taxon>Mediterraneibacter</taxon>
    </lineage>
</organism>
<evidence type="ECO:0000256" key="3">
    <source>
        <dbReference type="ARBA" id="ARBA00022679"/>
    </source>
</evidence>
<name>A0A414P2Q1_9FIRM</name>
<dbReference type="InterPro" id="IPR018117">
    <property type="entry name" value="C5_DNA_meth_AS"/>
</dbReference>
<dbReference type="GO" id="GO:0032259">
    <property type="term" value="P:methylation"/>
    <property type="evidence" value="ECO:0007669"/>
    <property type="project" value="UniProtKB-KW"/>
</dbReference>
<dbReference type="Pfam" id="PF00145">
    <property type="entry name" value="DNA_methylase"/>
    <property type="match status" value="1"/>
</dbReference>
<protein>
    <recommendedName>
        <fullName evidence="1">DNA (cytosine-5-)-methyltransferase</fullName>
        <ecNumber evidence="1">2.1.1.37</ecNumber>
    </recommendedName>
</protein>
<dbReference type="PROSITE" id="PS00095">
    <property type="entry name" value="C5_MTASE_2"/>
    <property type="match status" value="1"/>
</dbReference>
<dbReference type="PROSITE" id="PS51679">
    <property type="entry name" value="SAM_MT_C5"/>
    <property type="match status" value="1"/>
</dbReference>
<keyword evidence="4 6" id="KW-0949">S-adenosyl-L-methionine</keyword>
<proteinExistence type="inferred from homology"/>
<sequence>MIRIATVFSGIGAIEHALQRMQIKNEIVFACDNGDVAILTKKIGMNIDEIGNELRELSVIINNIQFNDEVEDLYKNQLDGMLAEALNEYETVLHKIDSLPKQNSKLVEKILKKVISMKDVKASRVKEYKKFLAEIGQGSMQQTKLRELQVILEVSNDYKRDNSLEDLGKDIEFESGDDIDWRSISELVYSAYEKLEALDGKKIIRKVQDLSQRASQLHEKINYMDIQKKLESMGDDWEARKKYVDSLYEGMEKRNKVKVSYMANYNIKEEQFHWNVAFLNGKQYAGKVDLFVGGSPCQSFSLVGKQRGLEDTRGTLFYEYARLIDEIKPKVFIYENVKAVTSHDGGKTWKKMQQVFAELGYKITWSILNAKNYGIPQNRERLFVVGFREDLKLVKDFSFPEPIPLKKKMKDFLMDNAPGGYFLPKKGVEFVTKEKNLSKRFTQIDGDVQLCQKKNQQFNWHGDFIFQSEEEAKEKEIPDLEKYFLSEKVVKYVMATGTKNFYSKPKTDLDVARPLLTTMHKMHRAGVDNYVTTDGRLRKLTPRECLRLMGFSDEFKIEVSDTAMYQQAGNSIVVDVLIHIMNKVIESYPSLIEEE</sequence>
<keyword evidence="2 6" id="KW-0489">Methyltransferase</keyword>
<dbReference type="NCBIfam" id="TIGR00675">
    <property type="entry name" value="dcm"/>
    <property type="match status" value="1"/>
</dbReference>
<dbReference type="PANTHER" id="PTHR46098:SF1">
    <property type="entry name" value="TRNA (CYTOSINE(38)-C(5))-METHYLTRANSFERASE"/>
    <property type="match status" value="1"/>
</dbReference>
<feature type="active site" evidence="6">
    <location>
        <position position="297"/>
    </location>
</feature>
<comment type="similarity">
    <text evidence="6">Belongs to the class I-like SAM-binding methyltransferase superfamily. C5-methyltransferase family.</text>
</comment>
<dbReference type="InterPro" id="IPR001525">
    <property type="entry name" value="C5_MeTfrase"/>
</dbReference>
<accession>A0A414P2Q1</accession>
<dbReference type="RefSeq" id="WP_118213042.1">
    <property type="nucleotide sequence ID" value="NZ_JAQEAN010000028.1"/>
</dbReference>
<dbReference type="Gene3D" id="3.40.50.150">
    <property type="entry name" value="Vaccinia Virus protein VP39"/>
    <property type="match status" value="1"/>
</dbReference>
<evidence type="ECO:0000256" key="5">
    <source>
        <dbReference type="ARBA" id="ARBA00022747"/>
    </source>
</evidence>
<gene>
    <name evidence="7" type="primary">dcm</name>
    <name evidence="7" type="ORF">DW672_09935</name>
</gene>
<dbReference type="GO" id="GO:0003886">
    <property type="term" value="F:DNA (cytosine-5-)-methyltransferase activity"/>
    <property type="evidence" value="ECO:0007669"/>
    <property type="project" value="UniProtKB-EC"/>
</dbReference>
<comment type="caution">
    <text evidence="7">The sequence shown here is derived from an EMBL/GenBank/DDBJ whole genome shotgun (WGS) entry which is preliminary data.</text>
</comment>
<evidence type="ECO:0000313" key="7">
    <source>
        <dbReference type="EMBL" id="RHF58909.1"/>
    </source>
</evidence>
<keyword evidence="3 6" id="KW-0808">Transferase</keyword>
<dbReference type="SUPFAM" id="SSF53335">
    <property type="entry name" value="S-adenosyl-L-methionine-dependent methyltransferases"/>
    <property type="match status" value="1"/>
</dbReference>
<dbReference type="PROSITE" id="PS00094">
    <property type="entry name" value="C5_MTASE_1"/>
    <property type="match status" value="1"/>
</dbReference>
<evidence type="ECO:0000256" key="1">
    <source>
        <dbReference type="ARBA" id="ARBA00011975"/>
    </source>
</evidence>